<gene>
    <name evidence="2" type="ORF">PoB_000225900</name>
</gene>
<evidence type="ECO:0000256" key="1">
    <source>
        <dbReference type="SAM" id="Phobius"/>
    </source>
</evidence>
<comment type="caution">
    <text evidence="2">The sequence shown here is derived from an EMBL/GenBank/DDBJ whole genome shotgun (WGS) entry which is preliminary data.</text>
</comment>
<dbReference type="AlphaFoldDB" id="A0AAV3Y0K8"/>
<organism evidence="2 3">
    <name type="scientific">Plakobranchus ocellatus</name>
    <dbReference type="NCBI Taxonomy" id="259542"/>
    <lineage>
        <taxon>Eukaryota</taxon>
        <taxon>Metazoa</taxon>
        <taxon>Spiralia</taxon>
        <taxon>Lophotrochozoa</taxon>
        <taxon>Mollusca</taxon>
        <taxon>Gastropoda</taxon>
        <taxon>Heterobranchia</taxon>
        <taxon>Euthyneura</taxon>
        <taxon>Panpulmonata</taxon>
        <taxon>Sacoglossa</taxon>
        <taxon>Placobranchoidea</taxon>
        <taxon>Plakobranchidae</taxon>
        <taxon>Plakobranchus</taxon>
    </lineage>
</organism>
<dbReference type="Proteomes" id="UP000735302">
    <property type="component" value="Unassembled WGS sequence"/>
</dbReference>
<feature type="transmembrane region" description="Helical" evidence="1">
    <location>
        <begin position="56"/>
        <end position="81"/>
    </location>
</feature>
<sequence length="145" mass="16274">MAQPVKLLATMQKVTGSILPWQTYFILSPATTQSTNQLSSEDHMTQGCPFFKRTTVLIIIMFLCTLWQIKIHCFFVFAISVPSRHVMFWKRALHVIRTFKGTAKSKGSDENIGKPLTIYLTSDIVSARRDSGLCNNSLTPSACSQ</sequence>
<keyword evidence="1" id="KW-0472">Membrane</keyword>
<keyword evidence="1" id="KW-0812">Transmembrane</keyword>
<dbReference type="EMBL" id="BLXT01000298">
    <property type="protein sequence ID" value="GFN75753.1"/>
    <property type="molecule type" value="Genomic_DNA"/>
</dbReference>
<evidence type="ECO:0000313" key="3">
    <source>
        <dbReference type="Proteomes" id="UP000735302"/>
    </source>
</evidence>
<keyword evidence="3" id="KW-1185">Reference proteome</keyword>
<keyword evidence="1" id="KW-1133">Transmembrane helix</keyword>
<evidence type="ECO:0000313" key="2">
    <source>
        <dbReference type="EMBL" id="GFN75753.1"/>
    </source>
</evidence>
<name>A0AAV3Y0K8_9GAST</name>
<protein>
    <submittedName>
        <fullName evidence="2">Uncharacterized protein</fullName>
    </submittedName>
</protein>
<reference evidence="2 3" key="1">
    <citation type="journal article" date="2021" name="Elife">
        <title>Chloroplast acquisition without the gene transfer in kleptoplastic sea slugs, Plakobranchus ocellatus.</title>
        <authorList>
            <person name="Maeda T."/>
            <person name="Takahashi S."/>
            <person name="Yoshida T."/>
            <person name="Shimamura S."/>
            <person name="Takaki Y."/>
            <person name="Nagai Y."/>
            <person name="Toyoda A."/>
            <person name="Suzuki Y."/>
            <person name="Arimoto A."/>
            <person name="Ishii H."/>
            <person name="Satoh N."/>
            <person name="Nishiyama T."/>
            <person name="Hasebe M."/>
            <person name="Maruyama T."/>
            <person name="Minagawa J."/>
            <person name="Obokata J."/>
            <person name="Shigenobu S."/>
        </authorList>
    </citation>
    <scope>NUCLEOTIDE SEQUENCE [LARGE SCALE GENOMIC DNA]</scope>
</reference>
<accession>A0AAV3Y0K8</accession>
<proteinExistence type="predicted"/>